<dbReference type="RefSeq" id="WP_108984182.1">
    <property type="nucleotide sequence ID" value="NZ_BFBR01000002.1"/>
</dbReference>
<dbReference type="NCBIfam" id="TIGR00492">
    <property type="entry name" value="alr"/>
    <property type="match status" value="1"/>
</dbReference>
<dbReference type="InterPro" id="IPR011079">
    <property type="entry name" value="Ala_racemase_C"/>
</dbReference>
<evidence type="ECO:0000256" key="7">
    <source>
        <dbReference type="HAMAP-Rule" id="MF_01201"/>
    </source>
</evidence>
<feature type="modified residue" description="N6-(pyridoxal phosphate)lysine" evidence="7 8">
    <location>
        <position position="39"/>
    </location>
</feature>
<comment type="catalytic activity">
    <reaction evidence="1 7">
        <text>L-alanine = D-alanine</text>
        <dbReference type="Rhea" id="RHEA:20249"/>
        <dbReference type="ChEBI" id="CHEBI:57416"/>
        <dbReference type="ChEBI" id="CHEBI:57972"/>
        <dbReference type="EC" id="5.1.1.1"/>
    </reaction>
</comment>
<keyword evidence="12" id="KW-1185">Reference proteome</keyword>
<feature type="active site" description="Proton acceptor; specific for L-alanine" evidence="7">
    <location>
        <position position="253"/>
    </location>
</feature>
<evidence type="ECO:0000256" key="5">
    <source>
        <dbReference type="ARBA" id="ARBA00022898"/>
    </source>
</evidence>
<dbReference type="SUPFAM" id="SSF50621">
    <property type="entry name" value="Alanine racemase C-terminal domain-like"/>
    <property type="match status" value="1"/>
</dbReference>
<dbReference type="Pfam" id="PF01168">
    <property type="entry name" value="Ala_racemase_N"/>
    <property type="match status" value="1"/>
</dbReference>
<comment type="similarity">
    <text evidence="3 7">Belongs to the alanine racemase family.</text>
</comment>
<comment type="caution">
    <text evidence="11">The sequence shown here is derived from an EMBL/GenBank/DDBJ whole genome shotgun (WGS) entry which is preliminary data.</text>
</comment>
<dbReference type="InterPro" id="IPR020622">
    <property type="entry name" value="Ala_racemase_pyridoxalP-BS"/>
</dbReference>
<dbReference type="UniPathway" id="UPA00042">
    <property type="reaction ID" value="UER00497"/>
</dbReference>
<dbReference type="OrthoDB" id="9813814at2"/>
<dbReference type="EMBL" id="BFBR01000002">
    <property type="protein sequence ID" value="GBF57329.1"/>
    <property type="molecule type" value="Genomic_DNA"/>
</dbReference>
<dbReference type="EC" id="5.1.1.1" evidence="4 7"/>
<comment type="pathway">
    <text evidence="7">Amino-acid biosynthesis; D-alanine biosynthesis; D-alanine from L-alanine: step 1/1.</text>
</comment>
<protein>
    <recommendedName>
        <fullName evidence="4 7">Alanine racemase</fullName>
        <ecNumber evidence="4 7">5.1.1.1</ecNumber>
    </recommendedName>
</protein>
<proteinExistence type="inferred from homology"/>
<evidence type="ECO:0000313" key="12">
    <source>
        <dbReference type="Proteomes" id="UP000245086"/>
    </source>
</evidence>
<organism evidence="11 12">
    <name type="scientific">Candidatus Phycosocius bacilliformis</name>
    <dbReference type="NCBI Taxonomy" id="1445552"/>
    <lineage>
        <taxon>Bacteria</taxon>
        <taxon>Pseudomonadati</taxon>
        <taxon>Pseudomonadota</taxon>
        <taxon>Alphaproteobacteria</taxon>
        <taxon>Caulobacterales</taxon>
        <taxon>Caulobacterales incertae sedis</taxon>
        <taxon>Candidatus Phycosocius</taxon>
    </lineage>
</organism>
<dbReference type="PANTHER" id="PTHR30511:SF0">
    <property type="entry name" value="ALANINE RACEMASE, CATABOLIC-RELATED"/>
    <property type="match status" value="1"/>
</dbReference>
<dbReference type="PANTHER" id="PTHR30511">
    <property type="entry name" value="ALANINE RACEMASE"/>
    <property type="match status" value="1"/>
</dbReference>
<gene>
    <name evidence="11" type="primary">dadX</name>
    <name evidence="11" type="ORF">PbB2_00994</name>
</gene>
<dbReference type="PROSITE" id="PS00395">
    <property type="entry name" value="ALANINE_RACEMASE"/>
    <property type="match status" value="1"/>
</dbReference>
<evidence type="ECO:0000256" key="8">
    <source>
        <dbReference type="PIRSR" id="PIRSR600821-50"/>
    </source>
</evidence>
<evidence type="ECO:0000256" key="9">
    <source>
        <dbReference type="PIRSR" id="PIRSR600821-52"/>
    </source>
</evidence>
<sequence>MTDPVARASRLTIDLGALTRNWDFFAQHADGAECGAVIKANGYGLGQDAVARALQNAGCKTFFVAHLFEGVKARAILGPEATIYVLHGIMSDEAETFLASHLRPVLNDVDQVRLWQAEGLGQPCALHLDSGMNRLGLSEDDLDRLEGDVADLNLALIMSHLACASDPQHPKNGMQRQAFVQMAARLPPAPLSLAASAGTLLDGDYCFDLVRPGIGLYGGGPFDQDAVPLEPVVTLEAPILQVRSVGPGDTIGYGASWQADRRRTIATVALGYADGFLRAGSNRGFAILAGAVCPIVGRVSMDLITLDVTGAGRAAQVGAYVQFLGRAAPLDAQAQALDTIPYEILTRLGDRFERIYLEP</sequence>
<keyword evidence="6 7" id="KW-0413">Isomerase</keyword>
<dbReference type="InterPro" id="IPR029066">
    <property type="entry name" value="PLP-binding_barrel"/>
</dbReference>
<dbReference type="Gene3D" id="3.20.20.10">
    <property type="entry name" value="Alanine racemase"/>
    <property type="match status" value="1"/>
</dbReference>
<dbReference type="CDD" id="cd00430">
    <property type="entry name" value="PLPDE_III_AR"/>
    <property type="match status" value="1"/>
</dbReference>
<evidence type="ECO:0000256" key="6">
    <source>
        <dbReference type="ARBA" id="ARBA00023235"/>
    </source>
</evidence>
<dbReference type="PRINTS" id="PR00992">
    <property type="entry name" value="ALARACEMASE"/>
</dbReference>
<comment type="cofactor">
    <cofactor evidence="2 7 8">
        <name>pyridoxal 5'-phosphate</name>
        <dbReference type="ChEBI" id="CHEBI:597326"/>
    </cofactor>
</comment>
<dbReference type="InterPro" id="IPR001608">
    <property type="entry name" value="Ala_racemase_N"/>
</dbReference>
<dbReference type="GO" id="GO:0030632">
    <property type="term" value="P:D-alanine biosynthetic process"/>
    <property type="evidence" value="ECO:0007669"/>
    <property type="project" value="UniProtKB-UniRule"/>
</dbReference>
<reference evidence="11 12" key="1">
    <citation type="journal article" date="2018" name="Genome Announc.">
        <title>Draft Genome Sequence of "Candidatus Phycosocius bacilliformis," an Alphaproteobacterial Ectosymbiont of the Hydrocarbon-Producing Green Alga Botryococcus braunii.</title>
        <authorList>
            <person name="Tanabe Y."/>
            <person name="Yamaguchi H."/>
            <person name="Watanabe M.M."/>
        </authorList>
    </citation>
    <scope>NUCLEOTIDE SEQUENCE [LARGE SCALE GENOMIC DNA]</scope>
    <source>
        <strain evidence="11 12">BOTRYCO-2</strain>
    </source>
</reference>
<feature type="binding site" evidence="7 9">
    <location>
        <position position="301"/>
    </location>
    <ligand>
        <name>substrate</name>
    </ligand>
</feature>
<evidence type="ECO:0000256" key="2">
    <source>
        <dbReference type="ARBA" id="ARBA00001933"/>
    </source>
</evidence>
<feature type="domain" description="Alanine racemase C-terminal" evidence="10">
    <location>
        <begin position="232"/>
        <end position="357"/>
    </location>
</feature>
<dbReference type="SUPFAM" id="SSF51419">
    <property type="entry name" value="PLP-binding barrel"/>
    <property type="match status" value="1"/>
</dbReference>
<dbReference type="Gene3D" id="2.40.37.10">
    <property type="entry name" value="Lyase, Ornithine Decarboxylase, Chain A, domain 1"/>
    <property type="match status" value="1"/>
</dbReference>
<dbReference type="GO" id="GO:0008784">
    <property type="term" value="F:alanine racemase activity"/>
    <property type="evidence" value="ECO:0007669"/>
    <property type="project" value="UniProtKB-UniRule"/>
</dbReference>
<comment type="function">
    <text evidence="7">Catalyzes the interconversion of L-alanine and D-alanine. May also act on other amino acids.</text>
</comment>
<feature type="binding site" evidence="7 9">
    <location>
        <position position="134"/>
    </location>
    <ligand>
        <name>substrate</name>
    </ligand>
</feature>
<keyword evidence="5 7" id="KW-0663">Pyridoxal phosphate</keyword>
<dbReference type="SMART" id="SM01005">
    <property type="entry name" value="Ala_racemase_C"/>
    <property type="match status" value="1"/>
</dbReference>
<feature type="active site" description="Proton acceptor; specific for D-alanine" evidence="7">
    <location>
        <position position="39"/>
    </location>
</feature>
<dbReference type="Proteomes" id="UP000245086">
    <property type="component" value="Unassembled WGS sequence"/>
</dbReference>
<dbReference type="GO" id="GO:0030170">
    <property type="term" value="F:pyridoxal phosphate binding"/>
    <property type="evidence" value="ECO:0007669"/>
    <property type="project" value="UniProtKB-UniRule"/>
</dbReference>
<evidence type="ECO:0000256" key="3">
    <source>
        <dbReference type="ARBA" id="ARBA00007880"/>
    </source>
</evidence>
<dbReference type="HAMAP" id="MF_01201">
    <property type="entry name" value="Ala_racemase"/>
    <property type="match status" value="1"/>
</dbReference>
<evidence type="ECO:0000259" key="10">
    <source>
        <dbReference type="SMART" id="SM01005"/>
    </source>
</evidence>
<evidence type="ECO:0000256" key="4">
    <source>
        <dbReference type="ARBA" id="ARBA00013089"/>
    </source>
</evidence>
<accession>A0A2P2E8D8</accession>
<dbReference type="InterPro" id="IPR000821">
    <property type="entry name" value="Ala_racemase"/>
</dbReference>
<name>A0A2P2E8D8_9PROT</name>
<dbReference type="AlphaFoldDB" id="A0A2P2E8D8"/>
<dbReference type="GO" id="GO:0005829">
    <property type="term" value="C:cytosol"/>
    <property type="evidence" value="ECO:0007669"/>
    <property type="project" value="TreeGrafter"/>
</dbReference>
<evidence type="ECO:0000256" key="1">
    <source>
        <dbReference type="ARBA" id="ARBA00000316"/>
    </source>
</evidence>
<evidence type="ECO:0000313" key="11">
    <source>
        <dbReference type="EMBL" id="GBF57329.1"/>
    </source>
</evidence>
<dbReference type="Pfam" id="PF00842">
    <property type="entry name" value="Ala_racemase_C"/>
    <property type="match status" value="1"/>
</dbReference>
<dbReference type="InterPro" id="IPR009006">
    <property type="entry name" value="Ala_racemase/Decarboxylase_C"/>
</dbReference>